<sequence>MLLLYIVHYMLNFYKVENYLSKPQSTKKIHHGRKRRKTFRKKSRKTFRKKMRGGVGGVYVNIKMTIGDIMDTIMNTRSEYCGYIKDGDFICNHIGDPKPEEGVAISKEIHRGTCEQQIKTQIWHTHSSISKYYPSFEDINKVFKYEIIKKSYIITQFGYWRLEYNPDEKRVLDEREIKELQRCSRDFYINTEKGRKYNKVSIDKFVFDVNRILNLDFISWTDLS</sequence>
<proteinExistence type="predicted"/>
<dbReference type="AlphaFoldDB" id="A0A6C0AR05"/>
<name>A0A6C0AR05_9ZZZZ</name>
<evidence type="ECO:0000313" key="1">
    <source>
        <dbReference type="EMBL" id="QHS82204.1"/>
    </source>
</evidence>
<organism evidence="1">
    <name type="scientific">viral metagenome</name>
    <dbReference type="NCBI Taxonomy" id="1070528"/>
    <lineage>
        <taxon>unclassified sequences</taxon>
        <taxon>metagenomes</taxon>
        <taxon>organismal metagenomes</taxon>
    </lineage>
</organism>
<protein>
    <submittedName>
        <fullName evidence="1">Uncharacterized protein</fullName>
    </submittedName>
</protein>
<reference evidence="1" key="1">
    <citation type="journal article" date="2020" name="Nature">
        <title>Giant virus diversity and host interactions through global metagenomics.</title>
        <authorList>
            <person name="Schulz F."/>
            <person name="Roux S."/>
            <person name="Paez-Espino D."/>
            <person name="Jungbluth S."/>
            <person name="Walsh D.A."/>
            <person name="Denef V.J."/>
            <person name="McMahon K.D."/>
            <person name="Konstantinidis K.T."/>
            <person name="Eloe-Fadrosh E.A."/>
            <person name="Kyrpides N.C."/>
            <person name="Woyke T."/>
        </authorList>
    </citation>
    <scope>NUCLEOTIDE SEQUENCE</scope>
    <source>
        <strain evidence="1">GVMAG-S-1101165-79</strain>
    </source>
</reference>
<dbReference type="EMBL" id="MN740763">
    <property type="protein sequence ID" value="QHS82204.1"/>
    <property type="molecule type" value="Genomic_DNA"/>
</dbReference>
<accession>A0A6C0AR05</accession>